<dbReference type="GO" id="GO:0006801">
    <property type="term" value="P:superoxide metabolic process"/>
    <property type="evidence" value="ECO:0007669"/>
    <property type="project" value="InterPro"/>
</dbReference>
<keyword evidence="6" id="KW-1185">Reference proteome</keyword>
<feature type="domain" description="Superoxide dismutase copper/zinc binding" evidence="4">
    <location>
        <begin position="64"/>
        <end position="195"/>
    </location>
</feature>
<feature type="signal peptide" evidence="3">
    <location>
        <begin position="1"/>
        <end position="18"/>
    </location>
</feature>
<dbReference type="GO" id="GO:0005507">
    <property type="term" value="F:copper ion binding"/>
    <property type="evidence" value="ECO:0007669"/>
    <property type="project" value="InterPro"/>
</dbReference>
<sequence length="197" mass="20805">MKKWTMALSVLMICMLLAACGSTGQEDHKNHNMNSEKKSEGASSMAKTKPVTVELMDAKGKKAGTATLEQAAEGVKVNVEATGLTPGEHGIHFHEKGVCEAPKFESAGKHFNPTSKMHGFKNPKGPHVGDLKNIKADSSGKATGDLMSSLVTLQEGKSNSLLKEGGTALVVHAKADDYKTDPTGNSGDRMLCGVIKK</sequence>
<feature type="chain" id="PRO_5040927893" evidence="3">
    <location>
        <begin position="19"/>
        <end position="197"/>
    </location>
</feature>
<dbReference type="PANTHER" id="PTHR10003">
    <property type="entry name" value="SUPEROXIDE DISMUTASE CU-ZN -RELATED"/>
    <property type="match status" value="1"/>
</dbReference>
<accession>A0A9X1XCL2</accession>
<organism evidence="5 6">
    <name type="scientific">Fictibacillus marinisediminis</name>
    <dbReference type="NCBI Taxonomy" id="2878389"/>
    <lineage>
        <taxon>Bacteria</taxon>
        <taxon>Bacillati</taxon>
        <taxon>Bacillota</taxon>
        <taxon>Bacilli</taxon>
        <taxon>Bacillales</taxon>
        <taxon>Fictibacillaceae</taxon>
        <taxon>Fictibacillus</taxon>
    </lineage>
</organism>
<reference evidence="5" key="1">
    <citation type="submission" date="2021-09" db="EMBL/GenBank/DDBJ databases">
        <title>Genome analysis of Fictibacillus sp. KIGAM418 isolated from marine sediment.</title>
        <authorList>
            <person name="Seo M.-J."/>
            <person name="Cho E.-S."/>
            <person name="Hwang C.Y."/>
        </authorList>
    </citation>
    <scope>NUCLEOTIDE SEQUENCE</scope>
    <source>
        <strain evidence="5">KIGAM418</strain>
    </source>
</reference>
<evidence type="ECO:0000256" key="2">
    <source>
        <dbReference type="SAM" id="MobiDB-lite"/>
    </source>
</evidence>
<comment type="similarity">
    <text evidence="1">Belongs to the Cu-Zn superoxide dismutase family.</text>
</comment>
<dbReference type="InterPro" id="IPR036423">
    <property type="entry name" value="SOD-like_Cu/Zn_dom_sf"/>
</dbReference>
<dbReference type="EMBL" id="JAIWJX010000002">
    <property type="protein sequence ID" value="MCK6258397.1"/>
    <property type="molecule type" value="Genomic_DNA"/>
</dbReference>
<dbReference type="RefSeq" id="WP_248253691.1">
    <property type="nucleotide sequence ID" value="NZ_JAIWJX010000002.1"/>
</dbReference>
<keyword evidence="3" id="KW-0732">Signal</keyword>
<evidence type="ECO:0000313" key="6">
    <source>
        <dbReference type="Proteomes" id="UP001139011"/>
    </source>
</evidence>
<evidence type="ECO:0000259" key="4">
    <source>
        <dbReference type="Pfam" id="PF00080"/>
    </source>
</evidence>
<feature type="region of interest" description="Disordered" evidence="2">
    <location>
        <begin position="24"/>
        <end position="48"/>
    </location>
</feature>
<dbReference type="CDD" id="cd00305">
    <property type="entry name" value="Cu-Zn_Superoxide_Dismutase"/>
    <property type="match status" value="1"/>
</dbReference>
<comment type="caution">
    <text evidence="5">The sequence shown here is derived from an EMBL/GenBank/DDBJ whole genome shotgun (WGS) entry which is preliminary data.</text>
</comment>
<dbReference type="InterPro" id="IPR024134">
    <property type="entry name" value="SOD_Cu/Zn_/chaperone"/>
</dbReference>
<name>A0A9X1XCL2_9BACL</name>
<dbReference type="Proteomes" id="UP001139011">
    <property type="component" value="Unassembled WGS sequence"/>
</dbReference>
<dbReference type="SUPFAM" id="SSF49329">
    <property type="entry name" value="Cu,Zn superoxide dismutase-like"/>
    <property type="match status" value="1"/>
</dbReference>
<proteinExistence type="inferred from homology"/>
<evidence type="ECO:0000313" key="5">
    <source>
        <dbReference type="EMBL" id="MCK6258397.1"/>
    </source>
</evidence>
<dbReference type="Pfam" id="PF00080">
    <property type="entry name" value="Sod_Cu"/>
    <property type="match status" value="1"/>
</dbReference>
<protein>
    <submittedName>
        <fullName evidence="5">Superoxide dismutase family protein</fullName>
    </submittedName>
</protein>
<evidence type="ECO:0000256" key="1">
    <source>
        <dbReference type="ARBA" id="ARBA00010457"/>
    </source>
</evidence>
<dbReference type="PROSITE" id="PS51257">
    <property type="entry name" value="PROKAR_LIPOPROTEIN"/>
    <property type="match status" value="1"/>
</dbReference>
<feature type="compositionally biased region" description="Basic and acidic residues" evidence="2">
    <location>
        <begin position="25"/>
        <end position="40"/>
    </location>
</feature>
<evidence type="ECO:0000256" key="3">
    <source>
        <dbReference type="SAM" id="SignalP"/>
    </source>
</evidence>
<dbReference type="InterPro" id="IPR001424">
    <property type="entry name" value="SOD_Cu_Zn_dom"/>
</dbReference>
<dbReference type="Gene3D" id="2.60.40.200">
    <property type="entry name" value="Superoxide dismutase, copper/zinc binding domain"/>
    <property type="match status" value="1"/>
</dbReference>
<gene>
    <name evidence="5" type="ORF">LCY76_17625</name>
</gene>
<dbReference type="AlphaFoldDB" id="A0A9X1XCL2"/>